<keyword evidence="5" id="KW-1185">Reference proteome</keyword>
<evidence type="ECO:0000256" key="3">
    <source>
        <dbReference type="SAM" id="SignalP"/>
    </source>
</evidence>
<organism evidence="4 5">
    <name type="scientific">Batrachochytrium salamandrivorans</name>
    <dbReference type="NCBI Taxonomy" id="1357716"/>
    <lineage>
        <taxon>Eukaryota</taxon>
        <taxon>Fungi</taxon>
        <taxon>Fungi incertae sedis</taxon>
        <taxon>Chytridiomycota</taxon>
        <taxon>Chytridiomycota incertae sedis</taxon>
        <taxon>Chytridiomycetes</taxon>
        <taxon>Rhizophydiales</taxon>
        <taxon>Rhizophydiales incertae sedis</taxon>
        <taxon>Batrachochytrium</taxon>
    </lineage>
</organism>
<sequence>MKFNVLVVAAMVITSVNAGGRKGFPGWFKKGGKLKSVLTRGLPRKELSLPQTPKVMPTEEKPANDLYHSYYDSDDPDDPDDPDDLDDLDDSGGENAKPNPVCDPLISGSLQFKKDIIELVHEFENQMKDLKALDDVVDDLSPDELKDYSVLRSKVRTELENIEDEYTDLMEKYHGYLQGLAINKCWTKSLHLKLPKDLMTLDALLSEDLKLLKYKTDDKSVVDALDKQKDDKSDLGALDGK</sequence>
<feature type="chain" id="PRO_5045358934" evidence="3">
    <location>
        <begin position="19"/>
        <end position="241"/>
    </location>
</feature>
<evidence type="ECO:0000256" key="1">
    <source>
        <dbReference type="SAM" id="Coils"/>
    </source>
</evidence>
<keyword evidence="1" id="KW-0175">Coiled coil</keyword>
<comment type="caution">
    <text evidence="4">The sequence shown here is derived from an EMBL/GenBank/DDBJ whole genome shotgun (WGS) entry which is preliminary data.</text>
</comment>
<feature type="coiled-coil region" evidence="1">
    <location>
        <begin position="113"/>
        <end position="172"/>
    </location>
</feature>
<evidence type="ECO:0000313" key="4">
    <source>
        <dbReference type="EMBL" id="KAH6593217.1"/>
    </source>
</evidence>
<evidence type="ECO:0000256" key="2">
    <source>
        <dbReference type="SAM" id="MobiDB-lite"/>
    </source>
</evidence>
<feature type="region of interest" description="Disordered" evidence="2">
    <location>
        <begin position="45"/>
        <end position="102"/>
    </location>
</feature>
<accession>A0ABQ8F9Z6</accession>
<dbReference type="Proteomes" id="UP001648503">
    <property type="component" value="Unassembled WGS sequence"/>
</dbReference>
<gene>
    <name evidence="4" type="ORF">BASA50_007424</name>
</gene>
<reference evidence="4 5" key="1">
    <citation type="submission" date="2021-02" db="EMBL/GenBank/DDBJ databases">
        <title>Variation within the Batrachochytrium salamandrivorans European outbreak.</title>
        <authorList>
            <person name="Kelly M."/>
            <person name="Pasmans F."/>
            <person name="Shea T.P."/>
            <person name="Munoz J.F."/>
            <person name="Carranza S."/>
            <person name="Cuomo C.A."/>
            <person name="Martel A."/>
        </authorList>
    </citation>
    <scope>NUCLEOTIDE SEQUENCE [LARGE SCALE GENOMIC DNA]</scope>
    <source>
        <strain evidence="4 5">AMFP18/2</strain>
    </source>
</reference>
<dbReference type="EMBL" id="JAFCIX010000357">
    <property type="protein sequence ID" value="KAH6593217.1"/>
    <property type="molecule type" value="Genomic_DNA"/>
</dbReference>
<protein>
    <submittedName>
        <fullName evidence="4">Uncharacterized protein</fullName>
    </submittedName>
</protein>
<name>A0ABQ8F9Z6_9FUNG</name>
<keyword evidence="3" id="KW-0732">Signal</keyword>
<proteinExistence type="predicted"/>
<feature type="compositionally biased region" description="Acidic residues" evidence="2">
    <location>
        <begin position="72"/>
        <end position="92"/>
    </location>
</feature>
<evidence type="ECO:0000313" key="5">
    <source>
        <dbReference type="Proteomes" id="UP001648503"/>
    </source>
</evidence>
<feature type="signal peptide" evidence="3">
    <location>
        <begin position="1"/>
        <end position="18"/>
    </location>
</feature>